<feature type="domain" description="CzcB-like C-terminal circularly permuted SH3-like" evidence="4">
    <location>
        <begin position="437"/>
        <end position="491"/>
    </location>
</feature>
<dbReference type="PANTHER" id="PTHR32347:SF14">
    <property type="entry name" value="EFFLUX SYSTEM COMPONENT YKNX-RELATED"/>
    <property type="match status" value="1"/>
</dbReference>
<feature type="region of interest" description="Disordered" evidence="3">
    <location>
        <begin position="217"/>
        <end position="340"/>
    </location>
</feature>
<evidence type="ECO:0000259" key="5">
    <source>
        <dbReference type="Pfam" id="PF25990"/>
    </source>
</evidence>
<dbReference type="Pfam" id="PF25990">
    <property type="entry name" value="Beta-barrel_YknX"/>
    <property type="match status" value="1"/>
</dbReference>
<feature type="compositionally biased region" description="Polar residues" evidence="3">
    <location>
        <begin position="249"/>
        <end position="265"/>
    </location>
</feature>
<evidence type="ECO:0000313" key="7">
    <source>
        <dbReference type="Proteomes" id="UP001549106"/>
    </source>
</evidence>
<evidence type="ECO:0000256" key="1">
    <source>
        <dbReference type="ARBA" id="ARBA00004196"/>
    </source>
</evidence>
<dbReference type="InterPro" id="IPR050465">
    <property type="entry name" value="UPF0194_transport"/>
</dbReference>
<dbReference type="Pfam" id="PF25975">
    <property type="entry name" value="CzcB_C"/>
    <property type="match status" value="1"/>
</dbReference>
<accession>A0ABV2M1A2</accession>
<evidence type="ECO:0000256" key="3">
    <source>
        <dbReference type="SAM" id="MobiDB-lite"/>
    </source>
</evidence>
<feature type="compositionally biased region" description="Low complexity" evidence="3">
    <location>
        <begin position="280"/>
        <end position="326"/>
    </location>
</feature>
<feature type="domain" description="YknX-like beta-barrel" evidence="5">
    <location>
        <begin position="358"/>
        <end position="428"/>
    </location>
</feature>
<dbReference type="InterPro" id="IPR058649">
    <property type="entry name" value="CzcB_C"/>
</dbReference>
<dbReference type="Gene3D" id="2.40.30.170">
    <property type="match status" value="1"/>
</dbReference>
<reference evidence="6 7" key="1">
    <citation type="submission" date="2024-06" db="EMBL/GenBank/DDBJ databases">
        <title>Genomic Encyclopedia of Type Strains, Phase IV (KMG-IV): sequencing the most valuable type-strain genomes for metagenomic binning, comparative biology and taxonomic classification.</title>
        <authorList>
            <person name="Goeker M."/>
        </authorList>
    </citation>
    <scope>NUCLEOTIDE SEQUENCE [LARGE SCALE GENOMIC DNA]</scope>
    <source>
        <strain evidence="6 7">DSM 29492</strain>
    </source>
</reference>
<dbReference type="Proteomes" id="UP001549106">
    <property type="component" value="Unassembled WGS sequence"/>
</dbReference>
<dbReference type="Gene3D" id="2.40.420.20">
    <property type="match status" value="1"/>
</dbReference>
<name>A0ABV2M1A2_9FIRM</name>
<evidence type="ECO:0000259" key="4">
    <source>
        <dbReference type="Pfam" id="PF25975"/>
    </source>
</evidence>
<keyword evidence="7" id="KW-1185">Reference proteome</keyword>
<comment type="caution">
    <text evidence="6">The sequence shown here is derived from an EMBL/GenBank/DDBJ whole genome shotgun (WGS) entry which is preliminary data.</text>
</comment>
<evidence type="ECO:0000256" key="2">
    <source>
        <dbReference type="ARBA" id="ARBA00023054"/>
    </source>
</evidence>
<dbReference type="PANTHER" id="PTHR32347">
    <property type="entry name" value="EFFLUX SYSTEM COMPONENT YKNX-RELATED"/>
    <property type="match status" value="1"/>
</dbReference>
<keyword evidence="2" id="KW-0175">Coiled coil</keyword>
<feature type="region of interest" description="Disordered" evidence="3">
    <location>
        <begin position="513"/>
        <end position="550"/>
    </location>
</feature>
<dbReference type="RefSeq" id="WP_257464397.1">
    <property type="nucleotide sequence ID" value="NZ_BAABXP010000002.1"/>
</dbReference>
<proteinExistence type="predicted"/>
<gene>
    <name evidence="6" type="ORF">ABID24_001484</name>
</gene>
<dbReference type="InterPro" id="IPR058636">
    <property type="entry name" value="Beta-barrel_YknX"/>
</dbReference>
<dbReference type="EMBL" id="JBEPMJ010000008">
    <property type="protein sequence ID" value="MET3750240.1"/>
    <property type="molecule type" value="Genomic_DNA"/>
</dbReference>
<protein>
    <submittedName>
        <fullName evidence="6">Multidrug efflux pump subunit AcrA (Membrane-fusion protein)</fullName>
    </submittedName>
</protein>
<evidence type="ECO:0000313" key="6">
    <source>
        <dbReference type="EMBL" id="MET3750240.1"/>
    </source>
</evidence>
<comment type="subcellular location">
    <subcellularLocation>
        <location evidence="1">Cell envelope</location>
    </subcellularLocation>
</comment>
<organism evidence="6 7">
    <name type="scientific">Blautia caecimuris</name>
    <dbReference type="NCBI Taxonomy" id="1796615"/>
    <lineage>
        <taxon>Bacteria</taxon>
        <taxon>Bacillati</taxon>
        <taxon>Bacillota</taxon>
        <taxon>Clostridia</taxon>
        <taxon>Lachnospirales</taxon>
        <taxon>Lachnospiraceae</taxon>
        <taxon>Blautia</taxon>
    </lineage>
</organism>
<sequence>MTELLNLAKKGTITADMDGTIEEIYVSDEETSDSSSVSAGSGVQLSNMSYTKGTGIQALNMSYTKSYGVQASNMYYTNESVVRIVNVSDTDETAEIFSDDTGSMEETPSQPEKQTLYLSMADTSAGNAQTLGIVVPRTGGSPQTQIVSSDNSYTGTISWNPGDSTFQPAATYQAAVMLYAGEGYQFAADSVTQAVSGVLSGVSLSADGSTLSFTITFPETEGSTEEPGDTSGDSGSTEGNQGGSAPSEDAQNNTENSGSDTQTGEENGITDGESQVSPETQNNNTGTTQNTGSSQGAGSTSSGITGSVNAAGGTSSGTQTSNGQQSGEEETQTDTASQYSTDTTAFTISGDTSMLLSVSVDELDINSVEQGQTAQVTFDAIEDKTFEGTVTKVGNTASASGGVAKYTVEITIPKDEEMKAGMNASATITIEEKENIVTIPVNALQERGEEVFVYTEQDDEGNLSGEQQVTTGLSDGENVEITEGLSEGDVVYYQKTGGGNTSSDTGFSMPGGDMGDMPGGDMGNMSGGGNMGNMPGGGDMGGGMGNPSGK</sequence>